<name>A0ABQ6LV98_9GAMM</name>
<evidence type="ECO:0000313" key="12">
    <source>
        <dbReference type="Proteomes" id="UP001224392"/>
    </source>
</evidence>
<keyword evidence="7 10" id="KW-1133">Transmembrane helix</keyword>
<evidence type="ECO:0000256" key="6">
    <source>
        <dbReference type="ARBA" id="ARBA00022968"/>
    </source>
</evidence>
<feature type="transmembrane region" description="Helical" evidence="10">
    <location>
        <begin position="14"/>
        <end position="36"/>
    </location>
</feature>
<comment type="similarity">
    <text evidence="3">Belongs to the COX11/CtaG family.</text>
</comment>
<keyword evidence="12" id="KW-1185">Reference proteome</keyword>
<dbReference type="PANTHER" id="PTHR21320">
    <property type="entry name" value="CYTOCHROME C OXIDASE ASSEMBLY PROTEIN COX11-RELATED"/>
    <property type="match status" value="1"/>
</dbReference>
<keyword evidence="9 10" id="KW-0472">Membrane</keyword>
<evidence type="ECO:0000256" key="3">
    <source>
        <dbReference type="ARBA" id="ARBA00009620"/>
    </source>
</evidence>
<dbReference type="Gene3D" id="2.60.370.10">
    <property type="entry name" value="Ctag/Cox11"/>
    <property type="match status" value="1"/>
</dbReference>
<evidence type="ECO:0000256" key="8">
    <source>
        <dbReference type="ARBA" id="ARBA00023008"/>
    </source>
</evidence>
<evidence type="ECO:0000256" key="9">
    <source>
        <dbReference type="ARBA" id="ARBA00023136"/>
    </source>
</evidence>
<protein>
    <recommendedName>
        <fullName evidence="4">Cytochrome c oxidase assembly protein CtaG</fullName>
    </recommendedName>
</protein>
<dbReference type="SUPFAM" id="SSF110111">
    <property type="entry name" value="Ctag/Cox11"/>
    <property type="match status" value="1"/>
</dbReference>
<keyword evidence="6" id="KW-0735">Signal-anchor</keyword>
<evidence type="ECO:0000256" key="5">
    <source>
        <dbReference type="ARBA" id="ARBA00022692"/>
    </source>
</evidence>
<dbReference type="InterPro" id="IPR023471">
    <property type="entry name" value="CtaG/Cox11_dom_sf"/>
</dbReference>
<evidence type="ECO:0000256" key="10">
    <source>
        <dbReference type="SAM" id="Phobius"/>
    </source>
</evidence>
<gene>
    <name evidence="11" type="ORF">MNKW57_03310</name>
</gene>
<dbReference type="NCBIfam" id="NF003465">
    <property type="entry name" value="PRK05089.1"/>
    <property type="match status" value="1"/>
</dbReference>
<evidence type="ECO:0000256" key="1">
    <source>
        <dbReference type="ARBA" id="ARBA00004007"/>
    </source>
</evidence>
<accession>A0ABQ6LV98</accession>
<comment type="function">
    <text evidence="1">Exerts its effect at some terminal stage of cytochrome c oxidase synthesis, probably by being involved in the insertion of the copper B into subunit I.</text>
</comment>
<proteinExistence type="inferred from homology"/>
<evidence type="ECO:0000313" key="11">
    <source>
        <dbReference type="EMBL" id="GMG86010.1"/>
    </source>
</evidence>
<dbReference type="RefSeq" id="WP_285762526.1">
    <property type="nucleotide sequence ID" value="NZ_BSYJ01000001.1"/>
</dbReference>
<dbReference type="PIRSF" id="PIRSF005413">
    <property type="entry name" value="COX11"/>
    <property type="match status" value="1"/>
</dbReference>
<sequence length="201" mass="22231">MSTQQRQTANARTLARNLATVVGMFLFAIFVMPPLYDAFCEITGLNGKTGGRYEAVPAAVDTSRTVKVQFVATNNENMPWEFAPGVREIVVHPGEQVDVHFVAVNPTGRDMVAQAIPSLVPFKAAEYFHKTECFCFNQQALAAGERTDMPLQFIVDQDLPKSVNTITLSYTIFDVTEMYDGKLAKLSDESANTITKSFYEG</sequence>
<evidence type="ECO:0000256" key="7">
    <source>
        <dbReference type="ARBA" id="ARBA00022989"/>
    </source>
</evidence>
<dbReference type="InterPro" id="IPR007533">
    <property type="entry name" value="Cyt_c_oxidase_assmbl_CtaG"/>
</dbReference>
<comment type="subcellular location">
    <subcellularLocation>
        <location evidence="2">Cell inner membrane</location>
        <topology evidence="2">Single-pass type II membrane protein</topology>
        <orientation evidence="2">Periplasmic side</orientation>
    </subcellularLocation>
</comment>
<reference evidence="11 12" key="1">
    <citation type="submission" date="2023-04" db="EMBL/GenBank/DDBJ databases">
        <title>Marinobulbifer ophiurae gen. nov., sp. Nov., isolate from tissue of brittle star Ophioplocus japonicus.</title>
        <authorList>
            <person name="Kawano K."/>
            <person name="Sawayama S."/>
            <person name="Nakagawa S."/>
        </authorList>
    </citation>
    <scope>NUCLEOTIDE SEQUENCE [LARGE SCALE GENOMIC DNA]</scope>
    <source>
        <strain evidence="11 12">NKW57</strain>
    </source>
</reference>
<dbReference type="Proteomes" id="UP001224392">
    <property type="component" value="Unassembled WGS sequence"/>
</dbReference>
<evidence type="ECO:0000256" key="4">
    <source>
        <dbReference type="ARBA" id="ARBA00015384"/>
    </source>
</evidence>
<evidence type="ECO:0000256" key="2">
    <source>
        <dbReference type="ARBA" id="ARBA00004382"/>
    </source>
</evidence>
<organism evidence="11 12">
    <name type="scientific">Biformimicrobium ophioploci</name>
    <dbReference type="NCBI Taxonomy" id="3036711"/>
    <lineage>
        <taxon>Bacteria</taxon>
        <taxon>Pseudomonadati</taxon>
        <taxon>Pseudomonadota</taxon>
        <taxon>Gammaproteobacteria</taxon>
        <taxon>Cellvibrionales</taxon>
        <taxon>Microbulbiferaceae</taxon>
        <taxon>Biformimicrobium</taxon>
    </lineage>
</organism>
<dbReference type="PANTHER" id="PTHR21320:SF3">
    <property type="entry name" value="CYTOCHROME C OXIDASE ASSEMBLY PROTEIN COX11, MITOCHONDRIAL-RELATED"/>
    <property type="match status" value="1"/>
</dbReference>
<keyword evidence="8" id="KW-0186">Copper</keyword>
<keyword evidence="5 10" id="KW-0812">Transmembrane</keyword>
<dbReference type="EMBL" id="BSYJ01000001">
    <property type="protein sequence ID" value="GMG86010.1"/>
    <property type="molecule type" value="Genomic_DNA"/>
</dbReference>
<dbReference type="Pfam" id="PF04442">
    <property type="entry name" value="CtaG_Cox11"/>
    <property type="match status" value="1"/>
</dbReference>
<comment type="caution">
    <text evidence="11">The sequence shown here is derived from an EMBL/GenBank/DDBJ whole genome shotgun (WGS) entry which is preliminary data.</text>
</comment>